<keyword evidence="3" id="KW-1185">Reference proteome</keyword>
<evidence type="ECO:0000256" key="1">
    <source>
        <dbReference type="SAM" id="MobiDB-lite"/>
    </source>
</evidence>
<sequence>MEDFEAMEQRQRLEFEKLVMKKWRQMRDAWVRTLNDKKNCKTSGSAVSNTKPYKYHNQILFLKKIVAAGETHESVSAKQTEEHTEDDTTTSNEPTRTNENDSVTTMTQLDNDSQKDKQNLAPPPKRRAPAKRNFNEIDAKMMSYIAYQIKPKQIEQDVRNLSFFKGILPSLALLDDDQTLEFQSGVINLLQNIKHRRVGQSTYDWSAYTQTSGASHYQSQGCFSRPRPTDTALSPVQSVYSDASRSQPTDSALSPVQYVYSDATLDLSEF</sequence>
<feature type="compositionally biased region" description="Polar residues" evidence="1">
    <location>
        <begin position="91"/>
        <end position="111"/>
    </location>
</feature>
<protein>
    <recommendedName>
        <fullName evidence="4">BESS domain-containing protein</fullName>
    </recommendedName>
</protein>
<accession>A0A9P0LX53</accession>
<feature type="compositionally biased region" description="Basic and acidic residues" evidence="1">
    <location>
        <begin position="73"/>
        <end position="82"/>
    </location>
</feature>
<gene>
    <name evidence="2" type="ORF">ACAOBT_LOCUS28256</name>
</gene>
<feature type="region of interest" description="Disordered" evidence="1">
    <location>
        <begin position="219"/>
        <end position="250"/>
    </location>
</feature>
<evidence type="ECO:0000313" key="3">
    <source>
        <dbReference type="Proteomes" id="UP001152888"/>
    </source>
</evidence>
<feature type="compositionally biased region" description="Polar residues" evidence="1">
    <location>
        <begin position="231"/>
        <end position="250"/>
    </location>
</feature>
<proteinExistence type="predicted"/>
<evidence type="ECO:0008006" key="4">
    <source>
        <dbReference type="Google" id="ProtNLM"/>
    </source>
</evidence>
<dbReference type="EMBL" id="CAKOFQ010007613">
    <property type="protein sequence ID" value="CAH2004956.1"/>
    <property type="molecule type" value="Genomic_DNA"/>
</dbReference>
<dbReference type="Proteomes" id="UP001152888">
    <property type="component" value="Unassembled WGS sequence"/>
</dbReference>
<evidence type="ECO:0000313" key="2">
    <source>
        <dbReference type="EMBL" id="CAH2004956.1"/>
    </source>
</evidence>
<feature type="region of interest" description="Disordered" evidence="1">
    <location>
        <begin position="73"/>
        <end position="133"/>
    </location>
</feature>
<dbReference type="OrthoDB" id="10071528at2759"/>
<reference evidence="2" key="1">
    <citation type="submission" date="2022-03" db="EMBL/GenBank/DDBJ databases">
        <authorList>
            <person name="Sayadi A."/>
        </authorList>
    </citation>
    <scope>NUCLEOTIDE SEQUENCE</scope>
</reference>
<organism evidence="2 3">
    <name type="scientific">Acanthoscelides obtectus</name>
    <name type="common">Bean weevil</name>
    <name type="synonym">Bruchus obtectus</name>
    <dbReference type="NCBI Taxonomy" id="200917"/>
    <lineage>
        <taxon>Eukaryota</taxon>
        <taxon>Metazoa</taxon>
        <taxon>Ecdysozoa</taxon>
        <taxon>Arthropoda</taxon>
        <taxon>Hexapoda</taxon>
        <taxon>Insecta</taxon>
        <taxon>Pterygota</taxon>
        <taxon>Neoptera</taxon>
        <taxon>Endopterygota</taxon>
        <taxon>Coleoptera</taxon>
        <taxon>Polyphaga</taxon>
        <taxon>Cucujiformia</taxon>
        <taxon>Chrysomeloidea</taxon>
        <taxon>Chrysomelidae</taxon>
        <taxon>Bruchinae</taxon>
        <taxon>Bruchini</taxon>
        <taxon>Acanthoscelides</taxon>
    </lineage>
</organism>
<dbReference type="AlphaFoldDB" id="A0A9P0LX53"/>
<comment type="caution">
    <text evidence="2">The sequence shown here is derived from an EMBL/GenBank/DDBJ whole genome shotgun (WGS) entry which is preliminary data.</text>
</comment>
<name>A0A9P0LX53_ACAOB</name>